<feature type="transmembrane region" description="Helical" evidence="5">
    <location>
        <begin position="131"/>
        <end position="153"/>
    </location>
</feature>
<comment type="caution">
    <text evidence="6">The sequence shown here is derived from an EMBL/GenBank/DDBJ whole genome shotgun (WGS) entry which is preliminary data.</text>
</comment>
<keyword evidence="4 5" id="KW-0472">Membrane</keyword>
<dbReference type="InterPro" id="IPR019408">
    <property type="entry name" value="7TM_GPCR_serpentine_rcpt_Srab"/>
</dbReference>
<feature type="transmembrane region" description="Helical" evidence="5">
    <location>
        <begin position="302"/>
        <end position="323"/>
    </location>
</feature>
<keyword evidence="2 5" id="KW-0812">Transmembrane</keyword>
<evidence type="ECO:0000256" key="2">
    <source>
        <dbReference type="ARBA" id="ARBA00022692"/>
    </source>
</evidence>
<gene>
    <name evidence="6" type="ORF">L596_027171</name>
</gene>
<dbReference type="Proteomes" id="UP000298663">
    <property type="component" value="Unassembled WGS sequence"/>
</dbReference>
<organism evidence="6 7">
    <name type="scientific">Steinernema carpocapsae</name>
    <name type="common">Entomopathogenic nematode</name>
    <dbReference type="NCBI Taxonomy" id="34508"/>
    <lineage>
        <taxon>Eukaryota</taxon>
        <taxon>Metazoa</taxon>
        <taxon>Ecdysozoa</taxon>
        <taxon>Nematoda</taxon>
        <taxon>Chromadorea</taxon>
        <taxon>Rhabditida</taxon>
        <taxon>Tylenchina</taxon>
        <taxon>Panagrolaimomorpha</taxon>
        <taxon>Strongyloidoidea</taxon>
        <taxon>Steinernematidae</taxon>
        <taxon>Steinernema</taxon>
    </lineage>
</organism>
<dbReference type="EMBL" id="AZBU02000010">
    <property type="protein sequence ID" value="TKR63331.1"/>
    <property type="molecule type" value="Genomic_DNA"/>
</dbReference>
<dbReference type="Pfam" id="PF10292">
    <property type="entry name" value="7TM_GPCR_Srab"/>
    <property type="match status" value="1"/>
</dbReference>
<evidence type="ECO:0000256" key="5">
    <source>
        <dbReference type="SAM" id="Phobius"/>
    </source>
</evidence>
<evidence type="ECO:0000313" key="6">
    <source>
        <dbReference type="EMBL" id="TKR63331.1"/>
    </source>
</evidence>
<dbReference type="PANTHER" id="PTHR46561">
    <property type="entry name" value="SERPENTINE RECEPTOR, CLASS AB (CLASS A-LIKE)-RELATED"/>
    <property type="match status" value="1"/>
</dbReference>
<reference evidence="6 7" key="1">
    <citation type="journal article" date="2015" name="Genome Biol.">
        <title>Comparative genomics of Steinernema reveals deeply conserved gene regulatory networks.</title>
        <authorList>
            <person name="Dillman A.R."/>
            <person name="Macchietto M."/>
            <person name="Porter C.F."/>
            <person name="Rogers A."/>
            <person name="Williams B."/>
            <person name="Antoshechkin I."/>
            <person name="Lee M.M."/>
            <person name="Goodwin Z."/>
            <person name="Lu X."/>
            <person name="Lewis E.E."/>
            <person name="Goodrich-Blair H."/>
            <person name="Stock S.P."/>
            <person name="Adams B.J."/>
            <person name="Sternberg P.W."/>
            <person name="Mortazavi A."/>
        </authorList>
    </citation>
    <scope>NUCLEOTIDE SEQUENCE [LARGE SCALE GENOMIC DNA]</scope>
    <source>
        <strain evidence="6 7">ALL</strain>
    </source>
</reference>
<feature type="transmembrane region" description="Helical" evidence="5">
    <location>
        <begin position="95"/>
        <end position="111"/>
    </location>
</feature>
<dbReference type="AlphaFoldDB" id="A0A4U5M3J3"/>
<feature type="transmembrane region" description="Helical" evidence="5">
    <location>
        <begin position="388"/>
        <end position="408"/>
    </location>
</feature>
<dbReference type="GO" id="GO:0016020">
    <property type="term" value="C:membrane"/>
    <property type="evidence" value="ECO:0007669"/>
    <property type="project" value="UniProtKB-SubCell"/>
</dbReference>
<reference evidence="6 7" key="2">
    <citation type="journal article" date="2019" name="G3 (Bethesda)">
        <title>Hybrid Assembly of the Genome of the Entomopathogenic Nematode Steinernema carpocapsae Identifies the X-Chromosome.</title>
        <authorList>
            <person name="Serra L."/>
            <person name="Macchietto M."/>
            <person name="Macias-Munoz A."/>
            <person name="McGill C.J."/>
            <person name="Rodriguez I.M."/>
            <person name="Rodriguez B."/>
            <person name="Murad R."/>
            <person name="Mortazavi A."/>
        </authorList>
    </citation>
    <scope>NUCLEOTIDE SEQUENCE [LARGE SCALE GENOMIC DNA]</scope>
    <source>
        <strain evidence="6 7">ALL</strain>
    </source>
</reference>
<keyword evidence="3 5" id="KW-1133">Transmembrane helix</keyword>
<evidence type="ECO:0000256" key="4">
    <source>
        <dbReference type="ARBA" id="ARBA00023136"/>
    </source>
</evidence>
<proteinExistence type="predicted"/>
<name>A0A4U5M3J3_STECR</name>
<feature type="transmembrane region" description="Helical" evidence="5">
    <location>
        <begin position="358"/>
        <end position="382"/>
    </location>
</feature>
<dbReference type="InterPro" id="IPR053286">
    <property type="entry name" value="Nematode_rcpt-like_srab"/>
</dbReference>
<evidence type="ECO:0000256" key="1">
    <source>
        <dbReference type="ARBA" id="ARBA00004141"/>
    </source>
</evidence>
<protein>
    <recommendedName>
        <fullName evidence="8">G-protein coupled receptors family 1 profile domain-containing protein</fullName>
    </recommendedName>
</protein>
<accession>A0A4U5M3J3</accession>
<feature type="transmembrane region" description="Helical" evidence="5">
    <location>
        <begin position="174"/>
        <end position="197"/>
    </location>
</feature>
<keyword evidence="7" id="KW-1185">Reference proteome</keyword>
<feature type="transmembrane region" description="Helical" evidence="5">
    <location>
        <begin position="259"/>
        <end position="282"/>
    </location>
</feature>
<evidence type="ECO:0000313" key="7">
    <source>
        <dbReference type="Proteomes" id="UP000298663"/>
    </source>
</evidence>
<evidence type="ECO:0000256" key="3">
    <source>
        <dbReference type="ARBA" id="ARBA00022989"/>
    </source>
</evidence>
<evidence type="ECO:0008006" key="8">
    <source>
        <dbReference type="Google" id="ProtNLM"/>
    </source>
</evidence>
<dbReference type="PANTHER" id="PTHR46561:SF11">
    <property type="entry name" value="SERPENTINE RECEPTOR CLASS ALPHA_BETA-14"/>
    <property type="match status" value="1"/>
</dbReference>
<comment type="subcellular location">
    <subcellularLocation>
        <location evidence="1">Membrane</location>
        <topology evidence="1">Multi-pass membrane protein</topology>
    </subcellularLocation>
</comment>
<sequence length="446" mass="48899">MPAEAGLSVAPAEAGLSVVPAEAGLSVVPAEAGLSVVPAEAGLSVVPAEAGLSTAPETQPLPNSECCEVHTSHALLLKDICAACSMVMYSSDSIPLTRVVLFCIVVSILGMSNNMESACQAVQRLAGSPMVIAPICLRVVLCGIAALATVSVLCTEKITSRFNPNARILIRSHFVFNLLACLSVFFVDGSDMVRILFVRTNKPDCPIPVLSEGLAKYLKGPEMFCVNVLGTSLMGLGIERTFATLYAQTYETYKRTYPSWILLILAVLYSASKCSLVFGHVGTVHWLPLTTIGHVPEYLERISLIVLLSIEVTNVVLFSALYLRNRRWRKLKSRITATLAYKFQIEENVQSLSLVLQLAFLHCLIVILSTVSFVCLLFFLTFDQLANVVVALDMYAIYNVLLPFFALLKMYLDKKRRNRVEAEARAQENKDYFIILNGFFHGDSKV</sequence>
<dbReference type="OrthoDB" id="10481981at2759"/>